<name>A0A2D0NA82_FLAN2</name>
<evidence type="ECO:0000256" key="10">
    <source>
        <dbReference type="ARBA" id="ARBA00034808"/>
    </source>
</evidence>
<dbReference type="Gene3D" id="1.10.10.10">
    <property type="entry name" value="Winged helix-like DNA-binding domain superfamily/Winged helix DNA-binding domain"/>
    <property type="match status" value="1"/>
</dbReference>
<dbReference type="InterPro" id="IPR032284">
    <property type="entry name" value="RecQ_Zn-bd"/>
</dbReference>
<evidence type="ECO:0000313" key="15">
    <source>
        <dbReference type="EMBL" id="PHN05395.1"/>
    </source>
</evidence>
<evidence type="ECO:0000313" key="16">
    <source>
        <dbReference type="Proteomes" id="UP000223913"/>
    </source>
</evidence>
<dbReference type="GO" id="GO:0046872">
    <property type="term" value="F:metal ion binding"/>
    <property type="evidence" value="ECO:0007669"/>
    <property type="project" value="UniProtKB-KW"/>
</dbReference>
<evidence type="ECO:0000256" key="8">
    <source>
        <dbReference type="ARBA" id="ARBA00023235"/>
    </source>
</evidence>
<accession>A0A2D0NA82</accession>
<dbReference type="PANTHER" id="PTHR13710:SF105">
    <property type="entry name" value="ATP-DEPENDENT DNA HELICASE Q1"/>
    <property type="match status" value="1"/>
</dbReference>
<dbReference type="EMBL" id="PDUD01000022">
    <property type="protein sequence ID" value="PHN05395.1"/>
    <property type="molecule type" value="Genomic_DNA"/>
</dbReference>
<keyword evidence="7" id="KW-0238">DNA-binding</keyword>
<dbReference type="AlphaFoldDB" id="A0A2D0NA82"/>
<dbReference type="Gene3D" id="3.40.50.300">
    <property type="entry name" value="P-loop containing nucleotide triphosphate hydrolases"/>
    <property type="match status" value="2"/>
</dbReference>
<dbReference type="InterPro" id="IPR036388">
    <property type="entry name" value="WH-like_DNA-bd_sf"/>
</dbReference>
<dbReference type="InterPro" id="IPR014001">
    <property type="entry name" value="Helicase_ATP-bd"/>
</dbReference>
<dbReference type="GO" id="GO:0005737">
    <property type="term" value="C:cytoplasm"/>
    <property type="evidence" value="ECO:0007669"/>
    <property type="project" value="TreeGrafter"/>
</dbReference>
<sequence length="633" mass="73083">MTPLEVLQLYWGYDSFRPLQEDIIQSVLDGQDTLALLPTGGGKSICFQVPALVQDGMCLVVSPLIALMKDQVENLKKREIAAEAIYSGMHYRDIDRILDNAVYGGVKFLYVSPERLTTEIMQERLKKMPVRLLAIDEAHCVSQWGYDFRPPYLQIAETRELLSDKVPVLALTATATPPVVKDIQEKLAFKKGRVLQKSFARENLAYVVLQEEGKEKKLVEILQKTPGTAVVYVRSRRRTKELATWLRKHRIHADYYHAGLLQDTRTAKQEAWMNNKIRVMVSTNAFGMGIDKADVRTVVHLDLPDSLEAYFQEAGRAGRDGKKAFAVLLYNQSDRHRLERHFETAFPEMSELRRVYRALGSYFQLAVGGGQGDSFNFDIVDFARTYQLDLMITYSCLQMLEQAGWILLTDAVFVPSSLRIKVSKDELYDYQLRNPKMERILKTILRTYQGAMQYDIHLREKQLARFLAMPQQQLQQALGHLQKAGIINYSPQREDPQLIFLQERVDADNLAIDQALYNFRKQRHRDRIQSAIRYAETPVCRSQQLLAYFGEEDAPKCGKCDVCLGRTKAEVSTDDFERYKEKIQRLLKREQLSMSQLIESFPPKRENQVLRSLEYLLDEGFVEKVGELIRWKE</sequence>
<keyword evidence="3" id="KW-0547">Nucleotide-binding</keyword>
<dbReference type="PANTHER" id="PTHR13710">
    <property type="entry name" value="DNA HELICASE RECQ FAMILY MEMBER"/>
    <property type="match status" value="1"/>
</dbReference>
<dbReference type="GO" id="GO:0016787">
    <property type="term" value="F:hydrolase activity"/>
    <property type="evidence" value="ECO:0007669"/>
    <property type="project" value="UniProtKB-KW"/>
</dbReference>
<evidence type="ECO:0000259" key="14">
    <source>
        <dbReference type="PROSITE" id="PS51194"/>
    </source>
</evidence>
<dbReference type="GO" id="GO:0005524">
    <property type="term" value="F:ATP binding"/>
    <property type="evidence" value="ECO:0007669"/>
    <property type="project" value="UniProtKB-KW"/>
</dbReference>
<dbReference type="NCBIfam" id="TIGR00614">
    <property type="entry name" value="recQ_fam"/>
    <property type="match status" value="1"/>
</dbReference>
<dbReference type="GO" id="GO:0006281">
    <property type="term" value="P:DNA repair"/>
    <property type="evidence" value="ECO:0007669"/>
    <property type="project" value="TreeGrafter"/>
</dbReference>
<dbReference type="Pfam" id="PF00271">
    <property type="entry name" value="Helicase_C"/>
    <property type="match status" value="1"/>
</dbReference>
<keyword evidence="2" id="KW-0479">Metal-binding</keyword>
<keyword evidence="16" id="KW-1185">Reference proteome</keyword>
<evidence type="ECO:0000256" key="4">
    <source>
        <dbReference type="ARBA" id="ARBA00022801"/>
    </source>
</evidence>
<dbReference type="SMART" id="SM00487">
    <property type="entry name" value="DEXDc"/>
    <property type="match status" value="1"/>
</dbReference>
<dbReference type="PROSITE" id="PS51192">
    <property type="entry name" value="HELICASE_ATP_BIND_1"/>
    <property type="match status" value="1"/>
</dbReference>
<dbReference type="FunFam" id="3.40.50.300:FF:001389">
    <property type="entry name" value="ATP-dependent DNA helicase RecQ"/>
    <property type="match status" value="1"/>
</dbReference>
<dbReference type="GO" id="GO:0006310">
    <property type="term" value="P:DNA recombination"/>
    <property type="evidence" value="ECO:0007669"/>
    <property type="project" value="InterPro"/>
</dbReference>
<comment type="caution">
    <text evidence="15">The sequence shown here is derived from an EMBL/GenBank/DDBJ whole genome shotgun (WGS) entry which is preliminary data.</text>
</comment>
<evidence type="ECO:0000256" key="2">
    <source>
        <dbReference type="ARBA" id="ARBA00022723"/>
    </source>
</evidence>
<evidence type="ECO:0000256" key="5">
    <source>
        <dbReference type="ARBA" id="ARBA00022806"/>
    </source>
</evidence>
<keyword evidence="4" id="KW-0378">Hydrolase</keyword>
<dbReference type="InterPro" id="IPR027417">
    <property type="entry name" value="P-loop_NTPase"/>
</dbReference>
<gene>
    <name evidence="15" type="ORF">CRP01_17275</name>
</gene>
<dbReference type="CDD" id="cd17920">
    <property type="entry name" value="DEXHc_RecQ"/>
    <property type="match status" value="1"/>
</dbReference>
<protein>
    <recommendedName>
        <fullName evidence="11">ATP-dependent DNA helicase RecQ</fullName>
        <ecNumber evidence="10">5.6.2.4</ecNumber>
    </recommendedName>
    <alternativeName>
        <fullName evidence="12">DNA 3'-5' helicase RecQ</fullName>
    </alternativeName>
</protein>
<feature type="domain" description="Helicase ATP-binding" evidence="13">
    <location>
        <begin position="24"/>
        <end position="193"/>
    </location>
</feature>
<dbReference type="GO" id="GO:0003677">
    <property type="term" value="F:DNA binding"/>
    <property type="evidence" value="ECO:0007669"/>
    <property type="project" value="UniProtKB-KW"/>
</dbReference>
<dbReference type="InterPro" id="IPR011545">
    <property type="entry name" value="DEAD/DEAH_box_helicase_dom"/>
</dbReference>
<reference evidence="15 16" key="1">
    <citation type="submission" date="2017-10" db="EMBL/GenBank/DDBJ databases">
        <title>The draft genome sequence of Lewinella nigricans NBRC 102662.</title>
        <authorList>
            <person name="Wang K."/>
        </authorList>
    </citation>
    <scope>NUCLEOTIDE SEQUENCE [LARGE SCALE GENOMIC DNA]</scope>
    <source>
        <strain evidence="15 16">NBRC 102662</strain>
    </source>
</reference>
<evidence type="ECO:0000256" key="1">
    <source>
        <dbReference type="ARBA" id="ARBA00005446"/>
    </source>
</evidence>
<dbReference type="Pfam" id="PF00270">
    <property type="entry name" value="DEAD"/>
    <property type="match status" value="1"/>
</dbReference>
<dbReference type="GO" id="GO:0030894">
    <property type="term" value="C:replisome"/>
    <property type="evidence" value="ECO:0007669"/>
    <property type="project" value="TreeGrafter"/>
</dbReference>
<evidence type="ECO:0000256" key="11">
    <source>
        <dbReference type="ARBA" id="ARBA00044535"/>
    </source>
</evidence>
<dbReference type="InterPro" id="IPR001650">
    <property type="entry name" value="Helicase_C-like"/>
</dbReference>
<evidence type="ECO:0000256" key="3">
    <source>
        <dbReference type="ARBA" id="ARBA00022741"/>
    </source>
</evidence>
<dbReference type="OrthoDB" id="9763310at2"/>
<evidence type="ECO:0000256" key="9">
    <source>
        <dbReference type="ARBA" id="ARBA00034617"/>
    </source>
</evidence>
<dbReference type="SMART" id="SM00490">
    <property type="entry name" value="HELICc"/>
    <property type="match status" value="1"/>
</dbReference>
<evidence type="ECO:0000256" key="6">
    <source>
        <dbReference type="ARBA" id="ARBA00022840"/>
    </source>
</evidence>
<keyword evidence="6" id="KW-0067">ATP-binding</keyword>
<organism evidence="15 16">
    <name type="scientific">Flavilitoribacter nigricans (strain ATCC 23147 / DSM 23189 / NBRC 102662 / NCIMB 1420 / SS-2)</name>
    <name type="common">Lewinella nigricans</name>
    <dbReference type="NCBI Taxonomy" id="1122177"/>
    <lineage>
        <taxon>Bacteria</taxon>
        <taxon>Pseudomonadati</taxon>
        <taxon>Bacteroidota</taxon>
        <taxon>Saprospiria</taxon>
        <taxon>Saprospirales</taxon>
        <taxon>Lewinellaceae</taxon>
        <taxon>Flavilitoribacter</taxon>
    </lineage>
</organism>
<dbReference type="InterPro" id="IPR004589">
    <property type="entry name" value="DNA_helicase_ATP-dep_RecQ"/>
</dbReference>
<dbReference type="Pfam" id="PF16124">
    <property type="entry name" value="RecQ_Zn_bind"/>
    <property type="match status" value="1"/>
</dbReference>
<dbReference type="GO" id="GO:0009378">
    <property type="term" value="F:four-way junction helicase activity"/>
    <property type="evidence" value="ECO:0007669"/>
    <property type="project" value="TreeGrafter"/>
</dbReference>
<proteinExistence type="inferred from homology"/>
<dbReference type="Proteomes" id="UP000223913">
    <property type="component" value="Unassembled WGS sequence"/>
</dbReference>
<dbReference type="PROSITE" id="PS51194">
    <property type="entry name" value="HELICASE_CTER"/>
    <property type="match status" value="1"/>
</dbReference>
<keyword evidence="8" id="KW-0413">Isomerase</keyword>
<evidence type="ECO:0000256" key="7">
    <source>
        <dbReference type="ARBA" id="ARBA00023125"/>
    </source>
</evidence>
<comment type="similarity">
    <text evidence="1">Belongs to the helicase family. RecQ subfamily.</text>
</comment>
<feature type="domain" description="Helicase C-terminal" evidence="14">
    <location>
        <begin position="214"/>
        <end position="360"/>
    </location>
</feature>
<comment type="catalytic activity">
    <reaction evidence="9">
        <text>Couples ATP hydrolysis with the unwinding of duplex DNA by translocating in the 3'-5' direction.</text>
        <dbReference type="EC" id="5.6.2.4"/>
    </reaction>
</comment>
<dbReference type="GO" id="GO:0043138">
    <property type="term" value="F:3'-5' DNA helicase activity"/>
    <property type="evidence" value="ECO:0007669"/>
    <property type="project" value="UniProtKB-EC"/>
</dbReference>
<keyword evidence="5" id="KW-0347">Helicase</keyword>
<dbReference type="SUPFAM" id="SSF52540">
    <property type="entry name" value="P-loop containing nucleoside triphosphate hydrolases"/>
    <property type="match status" value="1"/>
</dbReference>
<evidence type="ECO:0000256" key="12">
    <source>
        <dbReference type="ARBA" id="ARBA00044550"/>
    </source>
</evidence>
<evidence type="ECO:0000259" key="13">
    <source>
        <dbReference type="PROSITE" id="PS51192"/>
    </source>
</evidence>
<dbReference type="EC" id="5.6.2.4" evidence="10"/>
<dbReference type="GO" id="GO:0043590">
    <property type="term" value="C:bacterial nucleoid"/>
    <property type="evidence" value="ECO:0007669"/>
    <property type="project" value="TreeGrafter"/>
</dbReference>